<dbReference type="InterPro" id="IPR013087">
    <property type="entry name" value="Znf_C2H2_type"/>
</dbReference>
<keyword evidence="1" id="KW-0862">Zinc</keyword>
<evidence type="ECO:0000256" key="3">
    <source>
        <dbReference type="SAM" id="Phobius"/>
    </source>
</evidence>
<gene>
    <name evidence="5" type="ORF">V9T40_005932</name>
</gene>
<dbReference type="SMART" id="SM00355">
    <property type="entry name" value="ZnF_C2H2"/>
    <property type="match status" value="1"/>
</dbReference>
<keyword evidence="6" id="KW-1185">Reference proteome</keyword>
<feature type="region of interest" description="Disordered" evidence="2">
    <location>
        <begin position="165"/>
        <end position="188"/>
    </location>
</feature>
<dbReference type="PROSITE" id="PS00028">
    <property type="entry name" value="ZINC_FINGER_C2H2_1"/>
    <property type="match status" value="1"/>
</dbReference>
<dbReference type="SUPFAM" id="SSF118359">
    <property type="entry name" value="Expressed protein At2g23090/F21P24.15"/>
    <property type="match status" value="1"/>
</dbReference>
<keyword evidence="3" id="KW-0472">Membrane</keyword>
<proteinExistence type="predicted"/>
<dbReference type="Proteomes" id="UP001367676">
    <property type="component" value="Unassembled WGS sequence"/>
</dbReference>
<organism evidence="5 6">
    <name type="scientific">Parthenolecanium corni</name>
    <dbReference type="NCBI Taxonomy" id="536013"/>
    <lineage>
        <taxon>Eukaryota</taxon>
        <taxon>Metazoa</taxon>
        <taxon>Ecdysozoa</taxon>
        <taxon>Arthropoda</taxon>
        <taxon>Hexapoda</taxon>
        <taxon>Insecta</taxon>
        <taxon>Pterygota</taxon>
        <taxon>Neoptera</taxon>
        <taxon>Paraneoptera</taxon>
        <taxon>Hemiptera</taxon>
        <taxon>Sternorrhyncha</taxon>
        <taxon>Coccoidea</taxon>
        <taxon>Coccidae</taxon>
        <taxon>Parthenolecanium</taxon>
    </lineage>
</organism>
<evidence type="ECO:0000256" key="2">
    <source>
        <dbReference type="SAM" id="MobiDB-lite"/>
    </source>
</evidence>
<sequence length="627" mass="69813">MTSLSEDLAVCVLRTEDMISAWTEFAVKYSQANGNLVVPSDYRTRLLSAFEKFDGVSREVDKIVFCSVDENSNLASGDTESEGTPALPPQPAPPDLCEDNSSPLSTVIPQTNPPAEPVTPNVEIGDQPKSAADLSPVRCKNEARHFKNWKNLVMCYEEGRKMSDSRKKTGLAESVSENDASMDDHEPVVDLTLDPPTLLEMDTILSVSPESTKACISPTIRKNTEQANTFTDLSASVFTTLSSDRSTDIMPLAEQLYLSDISDEDNSSQLENTSTEEEPAASDSGRSSNVENDNGKASFPSSQSNHLFSSCSQTVVKSLFDVLPSNSRVSLSVPSKLTTNRKSKSSLFGKSFDRNKVSPTSQKNVKKKSPSFTCRMCERPFPSEKSLKRHLADMHADIYLTYCKGCGLKMRRFEANSHYNQCLVYKHKDPVKTLKYKENNFSLVEEFIQPAKFLADLSRSNHSDNSTLQKITDDFLKMINHTNTSRNFESSISVVISQETESLPISNYNDEKYDENIVKKKFVVCLGFLVFVLGFFIMYRKTCKSGSHPDLTLPTIRRVDTLPPPPYYLFAPPSYEECMCGLINLDTKFRNAVISIDWPISTVTSTDTDNISSDCNAKDSVNEKLLI</sequence>
<keyword evidence="3" id="KW-1133">Transmembrane helix</keyword>
<feature type="domain" description="C2H2-type" evidence="4">
    <location>
        <begin position="372"/>
        <end position="396"/>
    </location>
</feature>
<keyword evidence="1" id="KW-0863">Zinc-finger</keyword>
<evidence type="ECO:0000313" key="6">
    <source>
        <dbReference type="Proteomes" id="UP001367676"/>
    </source>
</evidence>
<dbReference type="PROSITE" id="PS50157">
    <property type="entry name" value="ZINC_FINGER_C2H2_2"/>
    <property type="match status" value="1"/>
</dbReference>
<evidence type="ECO:0000259" key="4">
    <source>
        <dbReference type="PROSITE" id="PS50157"/>
    </source>
</evidence>
<dbReference type="AlphaFoldDB" id="A0AAN9YA22"/>
<name>A0AAN9YA22_9HEMI</name>
<reference evidence="5 6" key="1">
    <citation type="submission" date="2024-03" db="EMBL/GenBank/DDBJ databases">
        <title>Adaptation during the transition from Ophiocordyceps entomopathogen to insect associate is accompanied by gene loss and intensified selection.</title>
        <authorList>
            <person name="Ward C.M."/>
            <person name="Onetto C.A."/>
            <person name="Borneman A.R."/>
        </authorList>
    </citation>
    <scope>NUCLEOTIDE SEQUENCE [LARGE SCALE GENOMIC DNA]</scope>
    <source>
        <strain evidence="5">AWRI1</strain>
        <tissue evidence="5">Single Adult Female</tissue>
    </source>
</reference>
<accession>A0AAN9YA22</accession>
<dbReference type="GO" id="GO:0008270">
    <property type="term" value="F:zinc ion binding"/>
    <property type="evidence" value="ECO:0007669"/>
    <property type="project" value="UniProtKB-KW"/>
</dbReference>
<evidence type="ECO:0000313" key="5">
    <source>
        <dbReference type="EMBL" id="KAK7604746.1"/>
    </source>
</evidence>
<comment type="caution">
    <text evidence="5">The sequence shown here is derived from an EMBL/GenBank/DDBJ whole genome shotgun (WGS) entry which is preliminary data.</text>
</comment>
<evidence type="ECO:0000256" key="1">
    <source>
        <dbReference type="PROSITE-ProRule" id="PRU00042"/>
    </source>
</evidence>
<keyword evidence="3" id="KW-0812">Transmembrane</keyword>
<feature type="region of interest" description="Disordered" evidence="2">
    <location>
        <begin position="74"/>
        <end position="99"/>
    </location>
</feature>
<dbReference type="EMBL" id="JBBCAQ010000003">
    <property type="protein sequence ID" value="KAK7604746.1"/>
    <property type="molecule type" value="Genomic_DNA"/>
</dbReference>
<keyword evidence="1" id="KW-0479">Metal-binding</keyword>
<protein>
    <recommendedName>
        <fullName evidence="4">C2H2-type domain-containing protein</fullName>
    </recommendedName>
</protein>
<feature type="transmembrane region" description="Helical" evidence="3">
    <location>
        <begin position="521"/>
        <end position="539"/>
    </location>
</feature>
<feature type="region of interest" description="Disordered" evidence="2">
    <location>
        <begin position="262"/>
        <end position="306"/>
    </location>
</feature>